<accession>A0ABV1GLM1</accession>
<proteinExistence type="predicted"/>
<dbReference type="InterPro" id="IPR046097">
    <property type="entry name" value="DUF6033"/>
</dbReference>
<dbReference type="EMBL" id="JBBMES010000003">
    <property type="protein sequence ID" value="MEQ2534394.1"/>
    <property type="molecule type" value="Genomic_DNA"/>
</dbReference>
<evidence type="ECO:0000256" key="1">
    <source>
        <dbReference type="SAM" id="MobiDB-lite"/>
    </source>
</evidence>
<dbReference type="Proteomes" id="UP001480973">
    <property type="component" value="Unassembled WGS sequence"/>
</dbReference>
<comment type="caution">
    <text evidence="2">The sequence shown here is derived from an EMBL/GenBank/DDBJ whole genome shotgun (WGS) entry which is preliminary data.</text>
</comment>
<feature type="region of interest" description="Disordered" evidence="1">
    <location>
        <begin position="21"/>
        <end position="61"/>
    </location>
</feature>
<evidence type="ECO:0000313" key="2">
    <source>
        <dbReference type="EMBL" id="MEQ2534394.1"/>
    </source>
</evidence>
<name>A0ABV1GLM1_9FIRM</name>
<evidence type="ECO:0000313" key="3">
    <source>
        <dbReference type="Proteomes" id="UP001480973"/>
    </source>
</evidence>
<sequence>MSSIDSGSMGAYVSSVASYNSQNMGKTGKADAASYSEKTSDIQKTSEAGKKSSVSGKTIGSPKLSEKAARYYEQLKSKYSNMDFILVSADQKEQAKSQAGSYANANKMVVLIDEEKIEKMAEDENYRKQYEGIIANAATGLSSMSSKISATGASVKGFGMQVNDDGTASYFAVLKKSSAAQKQRIEKNAEKKKEAKKAEAKKAQKEAQKERLEKSRDKTGNVSDDDDDTVTITASSIDELLDKIQAQNQLFMSDNVQTEDEKKVGQKFDFSV</sequence>
<dbReference type="Pfam" id="PF19498">
    <property type="entry name" value="DUF6033"/>
    <property type="match status" value="1"/>
</dbReference>
<protein>
    <submittedName>
        <fullName evidence="2">DUF6033 family protein</fullName>
    </submittedName>
</protein>
<gene>
    <name evidence="2" type="ORF">WMO38_04625</name>
</gene>
<feature type="compositionally biased region" description="Basic and acidic residues" evidence="1">
    <location>
        <begin position="183"/>
        <end position="219"/>
    </location>
</feature>
<feature type="region of interest" description="Disordered" evidence="1">
    <location>
        <begin position="182"/>
        <end position="229"/>
    </location>
</feature>
<keyword evidence="3" id="KW-1185">Reference proteome</keyword>
<reference evidence="2 3" key="1">
    <citation type="submission" date="2024-03" db="EMBL/GenBank/DDBJ databases">
        <title>Human intestinal bacterial collection.</title>
        <authorList>
            <person name="Pauvert C."/>
            <person name="Hitch T.C.A."/>
            <person name="Clavel T."/>
        </authorList>
    </citation>
    <scope>NUCLEOTIDE SEQUENCE [LARGE SCALE GENOMIC DNA]</scope>
    <source>
        <strain evidence="2 3">CLA-JM-H10</strain>
    </source>
</reference>
<organism evidence="2 3">
    <name type="scientific">Lachnospira intestinalis</name>
    <dbReference type="NCBI Taxonomy" id="3133158"/>
    <lineage>
        <taxon>Bacteria</taxon>
        <taxon>Bacillati</taxon>
        <taxon>Bacillota</taxon>
        <taxon>Clostridia</taxon>
        <taxon>Lachnospirales</taxon>
        <taxon>Lachnospiraceae</taxon>
        <taxon>Lachnospira</taxon>
    </lineage>
</organism>
<feature type="compositionally biased region" description="Polar residues" evidence="1">
    <location>
        <begin position="42"/>
        <end position="58"/>
    </location>
</feature>